<feature type="transmembrane region" description="Helical" evidence="1">
    <location>
        <begin position="122"/>
        <end position="142"/>
    </location>
</feature>
<reference evidence="2" key="1">
    <citation type="submission" date="2019-08" db="EMBL/GenBank/DDBJ databases">
        <authorList>
            <person name="Kucharzyk K."/>
            <person name="Murdoch R.W."/>
            <person name="Higgins S."/>
            <person name="Loffler F."/>
        </authorList>
    </citation>
    <scope>NUCLEOTIDE SEQUENCE</scope>
</reference>
<dbReference type="PANTHER" id="PTHR36833:SF1">
    <property type="entry name" value="INTEGRAL MEMBRANE TRANSPORT PROTEIN"/>
    <property type="match status" value="1"/>
</dbReference>
<keyword evidence="1" id="KW-0812">Transmembrane</keyword>
<keyword evidence="1" id="KW-0472">Membrane</keyword>
<evidence type="ECO:0008006" key="3">
    <source>
        <dbReference type="Google" id="ProtNLM"/>
    </source>
</evidence>
<feature type="transmembrane region" description="Helical" evidence="1">
    <location>
        <begin position="154"/>
        <end position="181"/>
    </location>
</feature>
<name>A0A644YFW7_9ZZZZ</name>
<dbReference type="PANTHER" id="PTHR36833">
    <property type="entry name" value="SLR0610 PROTEIN-RELATED"/>
    <property type="match status" value="1"/>
</dbReference>
<dbReference type="InterPro" id="IPR010390">
    <property type="entry name" value="ABC-2_transporter-like"/>
</dbReference>
<sequence>MVVKRSIRRYFELMKLYAQMDLGWLLRDTLFAVLALSADVVGTVSSISGLFLLSWRLGGIGEWQREHILFMLGFATLVSGLFQLFFTGNNTGHFSRRIGRGQVEHMWIQPLSFPMQLMTEGFLPFTASGNVISGTLITVIAIQRLSIDVSFAWALQFVGLLLLSLVTVVAISYLVSALAFYSPVQAEEISTYVLDSLRHLRNFPLNAMPKSLQVTLLSVIPAGMIAWYPTTLLLNTSQPSWRMSIPLIYSAVLSMLALTAIRKGLRYYVQTGIHRYLVHGHRR</sequence>
<feature type="transmembrane region" description="Helical" evidence="1">
    <location>
        <begin position="241"/>
        <end position="261"/>
    </location>
</feature>
<evidence type="ECO:0000313" key="2">
    <source>
        <dbReference type="EMBL" id="MPM27475.1"/>
    </source>
</evidence>
<keyword evidence="1" id="KW-1133">Transmembrane helix</keyword>
<feature type="transmembrane region" description="Helical" evidence="1">
    <location>
        <begin position="211"/>
        <end position="229"/>
    </location>
</feature>
<organism evidence="2">
    <name type="scientific">bioreactor metagenome</name>
    <dbReference type="NCBI Taxonomy" id="1076179"/>
    <lineage>
        <taxon>unclassified sequences</taxon>
        <taxon>metagenomes</taxon>
        <taxon>ecological metagenomes</taxon>
    </lineage>
</organism>
<dbReference type="EMBL" id="VSSQ01005003">
    <property type="protein sequence ID" value="MPM27475.1"/>
    <property type="molecule type" value="Genomic_DNA"/>
</dbReference>
<accession>A0A644YFW7</accession>
<dbReference type="AlphaFoldDB" id="A0A644YFW7"/>
<dbReference type="Pfam" id="PF06182">
    <property type="entry name" value="ABC2_membrane_6"/>
    <property type="match status" value="1"/>
</dbReference>
<proteinExistence type="predicted"/>
<feature type="transmembrane region" description="Helical" evidence="1">
    <location>
        <begin position="67"/>
        <end position="87"/>
    </location>
</feature>
<feature type="transmembrane region" description="Helical" evidence="1">
    <location>
        <begin position="30"/>
        <end position="55"/>
    </location>
</feature>
<evidence type="ECO:0000256" key="1">
    <source>
        <dbReference type="SAM" id="Phobius"/>
    </source>
</evidence>
<comment type="caution">
    <text evidence="2">The sequence shown here is derived from an EMBL/GenBank/DDBJ whole genome shotgun (WGS) entry which is preliminary data.</text>
</comment>
<protein>
    <recommendedName>
        <fullName evidence="3">ABC-2 type transporter domain-containing protein</fullName>
    </recommendedName>
</protein>
<gene>
    <name evidence="2" type="ORF">SDC9_73986</name>
</gene>